<evidence type="ECO:0000313" key="4">
    <source>
        <dbReference type="Proteomes" id="UP000251891"/>
    </source>
</evidence>
<evidence type="ECO:0000259" key="1">
    <source>
        <dbReference type="Pfam" id="PF13556"/>
    </source>
</evidence>
<dbReference type="InterPro" id="IPR058663">
    <property type="entry name" value="PucR-like_N"/>
</dbReference>
<reference evidence="3 4" key="1">
    <citation type="submission" date="2018-06" db="EMBL/GenBank/DDBJ databases">
        <title>Actinomadura craniellae sp. nov. isolated from marine sponge Craniella sp.</title>
        <authorList>
            <person name="Li L."/>
            <person name="Xu Q.H."/>
            <person name="Lin H.W."/>
            <person name="Lu Y.H."/>
        </authorList>
    </citation>
    <scope>NUCLEOTIDE SEQUENCE [LARGE SCALE GENOMIC DNA]</scope>
    <source>
        <strain evidence="3 4">LHW63021</strain>
    </source>
</reference>
<feature type="domain" description="PucR C-terminal helix-turn-helix" evidence="1">
    <location>
        <begin position="334"/>
        <end position="392"/>
    </location>
</feature>
<dbReference type="PANTHER" id="PTHR33744">
    <property type="entry name" value="CARBOHYDRATE DIACID REGULATOR"/>
    <property type="match status" value="1"/>
</dbReference>
<proteinExistence type="predicted"/>
<gene>
    <name evidence="3" type="ORF">DPM19_32575</name>
</gene>
<comment type="caution">
    <text evidence="3">The sequence shown here is derived from an EMBL/GenBank/DDBJ whole genome shotgun (WGS) entry which is preliminary data.</text>
</comment>
<dbReference type="InterPro" id="IPR025736">
    <property type="entry name" value="PucR_C-HTH_dom"/>
</dbReference>
<organism evidence="3 4">
    <name type="scientific">Actinomadura craniellae</name>
    <dbReference type="NCBI Taxonomy" id="2231787"/>
    <lineage>
        <taxon>Bacteria</taxon>
        <taxon>Bacillati</taxon>
        <taxon>Actinomycetota</taxon>
        <taxon>Actinomycetes</taxon>
        <taxon>Streptosporangiales</taxon>
        <taxon>Thermomonosporaceae</taxon>
        <taxon>Actinomadura</taxon>
    </lineage>
</organism>
<dbReference type="Pfam" id="PF25906">
    <property type="entry name" value="PucR-like_N"/>
    <property type="match status" value="1"/>
</dbReference>
<protein>
    <submittedName>
        <fullName evidence="3">PucR family transcriptional regulator</fullName>
    </submittedName>
</protein>
<dbReference type="InterPro" id="IPR042070">
    <property type="entry name" value="PucR_C-HTH_sf"/>
</dbReference>
<feature type="domain" description="PucR-like N-terminal" evidence="2">
    <location>
        <begin position="19"/>
        <end position="179"/>
    </location>
</feature>
<dbReference type="AlphaFoldDB" id="A0A365GW56"/>
<dbReference type="Gene3D" id="1.10.10.2840">
    <property type="entry name" value="PucR C-terminal helix-turn-helix domain"/>
    <property type="match status" value="1"/>
</dbReference>
<sequence>MTRTFQPRDVADPACSVTRQFAPLMRAELPSLAEEIIAEIRRAIPEYARSVEGPYGQALRLGVGGSLAAFVDQIAGVPTNREGTDDIFRRLGRFEAEEGRSLDYLQAAYRIGGQVAWRRIMKVAPRYDVSSAVMSRLADALFHYLDRLAALSLDGYLEAKAGSVAALDERRRRLLRLLLGGPTAQPRAVAELAESAGWPPPREVTLVAAEPGARYSVTALAPDLLLDFKSPEPHLLMPGPADTVRRDMLRTAIPDHRIAVGLTVPIDQAADSLRWARQALALTRTGVLGDGRLVDCEDHLVKLWLLSDPALIEQLARRRLDVLDGLTPGRRDRLTETLRAWMIARGTATEMADRLHVHPQTVRYRMRKIQEALGEQLEDPDARFEIEIALRAMQLHDRMKAASDDAGPMHGT</sequence>
<accession>A0A365GW56</accession>
<dbReference type="InterPro" id="IPR051448">
    <property type="entry name" value="CdaR-like_regulators"/>
</dbReference>
<dbReference type="RefSeq" id="WP_111871940.1">
    <property type="nucleotide sequence ID" value="NZ_QLYX01000022.1"/>
</dbReference>
<evidence type="ECO:0000259" key="2">
    <source>
        <dbReference type="Pfam" id="PF25906"/>
    </source>
</evidence>
<dbReference type="PANTHER" id="PTHR33744:SF1">
    <property type="entry name" value="DNA-BINDING TRANSCRIPTIONAL ACTIVATOR ADER"/>
    <property type="match status" value="1"/>
</dbReference>
<evidence type="ECO:0000313" key="3">
    <source>
        <dbReference type="EMBL" id="RAY11040.1"/>
    </source>
</evidence>
<dbReference type="EMBL" id="QLYX01000022">
    <property type="protein sequence ID" value="RAY11040.1"/>
    <property type="molecule type" value="Genomic_DNA"/>
</dbReference>
<name>A0A365GW56_9ACTN</name>
<dbReference type="Proteomes" id="UP000251891">
    <property type="component" value="Unassembled WGS sequence"/>
</dbReference>
<dbReference type="OrthoDB" id="3449988at2"/>
<keyword evidence="4" id="KW-1185">Reference proteome</keyword>
<dbReference type="Pfam" id="PF13556">
    <property type="entry name" value="HTH_30"/>
    <property type="match status" value="1"/>
</dbReference>